<dbReference type="InterPro" id="IPR015422">
    <property type="entry name" value="PyrdxlP-dep_Trfase_small"/>
</dbReference>
<organism evidence="4 5">
    <name type="scientific">Anaerocolumna cellulosilytica</name>
    <dbReference type="NCBI Taxonomy" id="433286"/>
    <lineage>
        <taxon>Bacteria</taxon>
        <taxon>Bacillati</taxon>
        <taxon>Bacillota</taxon>
        <taxon>Clostridia</taxon>
        <taxon>Lachnospirales</taxon>
        <taxon>Lachnospiraceae</taxon>
        <taxon>Anaerocolumna</taxon>
    </lineage>
</organism>
<dbReference type="PANTHER" id="PTHR42885:SF1">
    <property type="entry name" value="THREONINE-PHOSPHATE DECARBOXYLASE"/>
    <property type="match status" value="1"/>
</dbReference>
<dbReference type="Gene3D" id="3.90.1150.10">
    <property type="entry name" value="Aspartate Aminotransferase, domain 1"/>
    <property type="match status" value="1"/>
</dbReference>
<evidence type="ECO:0000256" key="2">
    <source>
        <dbReference type="ARBA" id="ARBA00022898"/>
    </source>
</evidence>
<dbReference type="Pfam" id="PF00155">
    <property type="entry name" value="Aminotran_1_2"/>
    <property type="match status" value="1"/>
</dbReference>
<evidence type="ECO:0000313" key="5">
    <source>
        <dbReference type="Proteomes" id="UP000515561"/>
    </source>
</evidence>
<dbReference type="InterPro" id="IPR015424">
    <property type="entry name" value="PyrdxlP-dep_Trfase"/>
</dbReference>
<dbReference type="SUPFAM" id="SSF53383">
    <property type="entry name" value="PLP-dependent transferases"/>
    <property type="match status" value="1"/>
</dbReference>
<protein>
    <submittedName>
        <fullName evidence="4">Threonine-phosphate decarboxylase</fullName>
    </submittedName>
</protein>
<keyword evidence="5" id="KW-1185">Reference proteome</keyword>
<dbReference type="KEGG" id="acel:acsn021_39570"/>
<reference evidence="4 5" key="1">
    <citation type="journal article" date="2016" name="Int. J. Syst. Evol. Microbiol.">
        <title>Descriptions of Anaerotaenia torta gen. nov., sp. nov. and Anaerocolumna cellulosilytica gen. nov., sp. nov. isolated from a methanogenic reactor of cattle waste.</title>
        <authorList>
            <person name="Uek A."/>
            <person name="Ohtaki Y."/>
            <person name="Kaku N."/>
            <person name="Ueki K."/>
        </authorList>
    </citation>
    <scope>NUCLEOTIDE SEQUENCE [LARGE SCALE GENOMIC DNA]</scope>
    <source>
        <strain evidence="4 5">SN021</strain>
    </source>
</reference>
<proteinExistence type="predicted"/>
<dbReference type="AlphaFoldDB" id="A0A6S6RBY7"/>
<evidence type="ECO:0000259" key="3">
    <source>
        <dbReference type="Pfam" id="PF00155"/>
    </source>
</evidence>
<evidence type="ECO:0000256" key="1">
    <source>
        <dbReference type="ARBA" id="ARBA00001933"/>
    </source>
</evidence>
<dbReference type="PANTHER" id="PTHR42885">
    <property type="entry name" value="HISTIDINOL-PHOSPHATE AMINOTRANSFERASE-RELATED"/>
    <property type="match status" value="1"/>
</dbReference>
<gene>
    <name evidence="4" type="primary">cobD</name>
    <name evidence="4" type="ORF">acsn021_39570</name>
</gene>
<dbReference type="InterPro" id="IPR015421">
    <property type="entry name" value="PyrdxlP-dep_Trfase_major"/>
</dbReference>
<dbReference type="InterPro" id="IPR004839">
    <property type="entry name" value="Aminotransferase_I/II_large"/>
</dbReference>
<feature type="domain" description="Aminotransferase class I/classII large" evidence="3">
    <location>
        <begin position="16"/>
        <end position="341"/>
    </location>
</feature>
<dbReference type="RefSeq" id="WP_184093242.1">
    <property type="nucleotide sequence ID" value="NZ_AP023367.1"/>
</dbReference>
<comment type="cofactor">
    <cofactor evidence="1">
        <name>pyridoxal 5'-phosphate</name>
        <dbReference type="ChEBI" id="CHEBI:597326"/>
    </cofactor>
</comment>
<keyword evidence="2" id="KW-0663">Pyridoxal phosphate</keyword>
<dbReference type="CDD" id="cd00609">
    <property type="entry name" value="AAT_like"/>
    <property type="match status" value="1"/>
</dbReference>
<evidence type="ECO:0000313" key="4">
    <source>
        <dbReference type="EMBL" id="BCJ96388.1"/>
    </source>
</evidence>
<sequence length="348" mass="39735">MHSYEHGGETYDKEITLDFSANINPFGLPEGVKDALLKGIDSFNVYPDQHCRKLRTDLAKKIGIEDKSLIIGNGASDIIFRICFAVKPKKALLLAPTFSEYEKALKAAGCDIDYYALKAEDNYCLTEQFINALTADFDIVFLCNPNNPVGNILEKRLVKKIQKVCKEKKIFLVMDECFLDFTNQCIEASLLSYIKGNENLLILKAFTKFYAMAGLRLGYGICSNRELIKAMEYAGPSWNVSIPAQIAGIAALKEDAYDKATYEWLLNERDYLYEGLLRLEFKVYKPEANYIFFKGAENLYEDMLEKGILLRQCANYRGLSGEYYRIAVKTRKENEQLLKAIKEWRAYA</sequence>
<dbReference type="Proteomes" id="UP000515561">
    <property type="component" value="Chromosome"/>
</dbReference>
<dbReference type="GO" id="GO:0003824">
    <property type="term" value="F:catalytic activity"/>
    <property type="evidence" value="ECO:0007669"/>
    <property type="project" value="UniProtKB-ARBA"/>
</dbReference>
<accession>A0A6S6RBY7</accession>
<name>A0A6S6RBY7_9FIRM</name>
<dbReference type="Gene3D" id="3.40.640.10">
    <property type="entry name" value="Type I PLP-dependent aspartate aminotransferase-like (Major domain)"/>
    <property type="match status" value="1"/>
</dbReference>
<dbReference type="EMBL" id="AP023367">
    <property type="protein sequence ID" value="BCJ96388.1"/>
    <property type="molecule type" value="Genomic_DNA"/>
</dbReference>
<dbReference type="GO" id="GO:0030170">
    <property type="term" value="F:pyridoxal phosphate binding"/>
    <property type="evidence" value="ECO:0007669"/>
    <property type="project" value="InterPro"/>
</dbReference>